<dbReference type="InterPro" id="IPR011009">
    <property type="entry name" value="Kinase-like_dom_sf"/>
</dbReference>
<dbReference type="GO" id="GO:0016592">
    <property type="term" value="C:mediator complex"/>
    <property type="evidence" value="ECO:0007669"/>
    <property type="project" value="TreeGrafter"/>
</dbReference>
<dbReference type="Proteomes" id="UP000007797">
    <property type="component" value="Unassembled WGS sequence"/>
</dbReference>
<dbReference type="Gene3D" id="3.30.200.20">
    <property type="entry name" value="Phosphorylase Kinase, domain 1"/>
    <property type="match status" value="1"/>
</dbReference>
<dbReference type="PROSITE" id="PS50011">
    <property type="entry name" value="PROTEIN_KINASE_DOM"/>
    <property type="match status" value="1"/>
</dbReference>
<dbReference type="Pfam" id="PF00069">
    <property type="entry name" value="Pkinase"/>
    <property type="match status" value="1"/>
</dbReference>
<evidence type="ECO:0000256" key="8">
    <source>
        <dbReference type="ARBA" id="ARBA00047811"/>
    </source>
</evidence>
<dbReference type="RefSeq" id="XP_004358121.1">
    <property type="nucleotide sequence ID" value="XM_004358064.1"/>
</dbReference>
<feature type="domain" description="Protein kinase" evidence="14">
    <location>
        <begin position="33"/>
        <end position="343"/>
    </location>
</feature>
<dbReference type="InterPro" id="IPR050108">
    <property type="entry name" value="CDK"/>
</dbReference>
<dbReference type="GeneID" id="14872200"/>
<evidence type="ECO:0000259" key="14">
    <source>
        <dbReference type="PROSITE" id="PS50011"/>
    </source>
</evidence>
<dbReference type="PROSITE" id="PS00107">
    <property type="entry name" value="PROTEIN_KINASE_ATP"/>
    <property type="match status" value="1"/>
</dbReference>
<reference evidence="16" key="1">
    <citation type="journal article" date="2011" name="Genome Res.">
        <title>Phylogeny-wide analysis of social amoeba genomes highlights ancient origins for complex intercellular communication.</title>
        <authorList>
            <person name="Heidel A.J."/>
            <person name="Lawal H.M."/>
            <person name="Felder M."/>
            <person name="Schilde C."/>
            <person name="Helps N.R."/>
            <person name="Tunggal B."/>
            <person name="Rivero F."/>
            <person name="John U."/>
            <person name="Schleicher M."/>
            <person name="Eichinger L."/>
            <person name="Platzer M."/>
            <person name="Noegel A.A."/>
            <person name="Schaap P."/>
            <person name="Gloeckner G."/>
        </authorList>
    </citation>
    <scope>NUCLEOTIDE SEQUENCE [LARGE SCALE GENOMIC DNA]</scope>
    <source>
        <strain evidence="16">SH3</strain>
    </source>
</reference>
<keyword evidence="5 11" id="KW-0547">Nucleotide-binding</keyword>
<name>F4PWX2_CACFS</name>
<dbReference type="FunFam" id="3.30.200.20:FF:000124">
    <property type="entry name" value="Cyclin-dependent kinase 4"/>
    <property type="match status" value="1"/>
</dbReference>
<dbReference type="InterPro" id="IPR000719">
    <property type="entry name" value="Prot_kinase_dom"/>
</dbReference>
<dbReference type="OrthoDB" id="6284126at2759"/>
<dbReference type="Gene3D" id="1.10.510.10">
    <property type="entry name" value="Transferase(Phosphotransferase) domain 1"/>
    <property type="match status" value="1"/>
</dbReference>
<evidence type="ECO:0000256" key="9">
    <source>
        <dbReference type="ARBA" id="ARBA00048367"/>
    </source>
</evidence>
<dbReference type="InterPro" id="IPR008271">
    <property type="entry name" value="Ser/Thr_kinase_AS"/>
</dbReference>
<comment type="catalytic activity">
    <reaction evidence="9">
        <text>L-seryl-[protein] + ATP = O-phospho-L-seryl-[protein] + ADP + H(+)</text>
        <dbReference type="Rhea" id="RHEA:17989"/>
        <dbReference type="Rhea" id="RHEA-COMP:9863"/>
        <dbReference type="Rhea" id="RHEA-COMP:11604"/>
        <dbReference type="ChEBI" id="CHEBI:15378"/>
        <dbReference type="ChEBI" id="CHEBI:29999"/>
        <dbReference type="ChEBI" id="CHEBI:30616"/>
        <dbReference type="ChEBI" id="CHEBI:83421"/>
        <dbReference type="ChEBI" id="CHEBI:456216"/>
        <dbReference type="EC" id="2.7.11.22"/>
    </reaction>
</comment>
<evidence type="ECO:0000256" key="10">
    <source>
        <dbReference type="ARBA" id="ARBA00049280"/>
    </source>
</evidence>
<organism evidence="15 16">
    <name type="scientific">Cavenderia fasciculata</name>
    <name type="common">Slime mold</name>
    <name type="synonym">Dictyostelium fasciculatum</name>
    <dbReference type="NCBI Taxonomy" id="261658"/>
    <lineage>
        <taxon>Eukaryota</taxon>
        <taxon>Amoebozoa</taxon>
        <taxon>Evosea</taxon>
        <taxon>Eumycetozoa</taxon>
        <taxon>Dictyostelia</taxon>
        <taxon>Acytosteliales</taxon>
        <taxon>Cavenderiaceae</taxon>
        <taxon>Cavenderia</taxon>
    </lineage>
</organism>
<evidence type="ECO:0000256" key="12">
    <source>
        <dbReference type="RuleBase" id="RU000304"/>
    </source>
</evidence>
<dbReference type="GO" id="GO:0050821">
    <property type="term" value="P:protein stabilization"/>
    <property type="evidence" value="ECO:0007669"/>
    <property type="project" value="EnsemblProtists"/>
</dbReference>
<dbReference type="GO" id="GO:0008353">
    <property type="term" value="F:RNA polymerase II CTD heptapeptide repeat kinase activity"/>
    <property type="evidence" value="ECO:0007669"/>
    <property type="project" value="UniProtKB-EC"/>
</dbReference>
<comment type="catalytic activity">
    <reaction evidence="8">
        <text>L-threonyl-[protein] + ATP = O-phospho-L-threonyl-[protein] + ADP + H(+)</text>
        <dbReference type="Rhea" id="RHEA:46608"/>
        <dbReference type="Rhea" id="RHEA-COMP:11060"/>
        <dbReference type="Rhea" id="RHEA-COMP:11605"/>
        <dbReference type="ChEBI" id="CHEBI:15378"/>
        <dbReference type="ChEBI" id="CHEBI:30013"/>
        <dbReference type="ChEBI" id="CHEBI:30616"/>
        <dbReference type="ChEBI" id="CHEBI:61977"/>
        <dbReference type="ChEBI" id="CHEBI:456216"/>
        <dbReference type="EC" id="2.7.11.22"/>
    </reaction>
</comment>
<dbReference type="GO" id="GO:0044671">
    <property type="term" value="P:sorocarp spore cell differentiation"/>
    <property type="evidence" value="ECO:0007669"/>
    <property type="project" value="EnsemblProtists"/>
</dbReference>
<dbReference type="GO" id="GO:0004693">
    <property type="term" value="F:cyclin-dependent protein serine/threonine kinase activity"/>
    <property type="evidence" value="ECO:0007669"/>
    <property type="project" value="UniProtKB-EC"/>
</dbReference>
<dbReference type="PANTHER" id="PTHR24056:SF495">
    <property type="entry name" value="CYCLIN-DEPENDENT KINASE 8-RELATED"/>
    <property type="match status" value="1"/>
</dbReference>
<dbReference type="GO" id="GO:0031152">
    <property type="term" value="P:aggregation involved in sorocarp development"/>
    <property type="evidence" value="ECO:0007669"/>
    <property type="project" value="EnsemblProtists"/>
</dbReference>
<keyword evidence="7 11" id="KW-0067">ATP-binding</keyword>
<sequence>MSHHHQHHSHHQQHHPVVQTYYGNGRIDVTEKYQFSYEVGSGTYGMVYKAEDKKKHNRVAIKKFRSTKEGEGLSLTACREIGLLRELRHENILTLMDICLNPKDKSLNLVFDYAEYDLFGIIKYHREHGTYCSDLTVKSLIWQILNGIHYLHSNWVIHRDLKPSNILVMGEGKELGTVKIGDFGLARIFQSPLRPLHDNGVVVTIWYRSPELLLGSKHYTCAVDIWAIGCIFAELLSTKPLFPGKEKDPKIPSLFQDDQIEKIIRILGQPTLADWPDLKAMPEYRKIPTNTEQNPTSKPDTTPLAEASRLEVNTAAYDLLVKMIAYDPCKRITAQEALDHPYFKEAPVPIANAFGKSASVAGYPIRQQLNTKKMPTNVKKDQGEP</sequence>
<evidence type="ECO:0000256" key="7">
    <source>
        <dbReference type="ARBA" id="ARBA00022840"/>
    </source>
</evidence>
<dbReference type="GO" id="GO:0060176">
    <property type="term" value="P:regulation of aggregation involved in sorocarp development"/>
    <property type="evidence" value="ECO:0007669"/>
    <property type="project" value="EnsemblProtists"/>
</dbReference>
<evidence type="ECO:0000256" key="1">
    <source>
        <dbReference type="ARBA" id="ARBA00006485"/>
    </source>
</evidence>
<gene>
    <name evidence="15" type="primary">cdk8</name>
    <name evidence="15" type="ORF">DFA_06875</name>
</gene>
<evidence type="ECO:0000313" key="16">
    <source>
        <dbReference type="Proteomes" id="UP000007797"/>
    </source>
</evidence>
<dbReference type="OMA" id="SEMPRMD"/>
<evidence type="ECO:0000256" key="2">
    <source>
        <dbReference type="ARBA" id="ARBA00022527"/>
    </source>
</evidence>
<dbReference type="AlphaFoldDB" id="F4PWX2"/>
<dbReference type="KEGG" id="dfa:DFA_06875"/>
<dbReference type="SMART" id="SM00220">
    <property type="entry name" value="S_TKc"/>
    <property type="match status" value="1"/>
</dbReference>
<dbReference type="PANTHER" id="PTHR24056">
    <property type="entry name" value="CELL DIVISION PROTEIN KINASE"/>
    <property type="match status" value="1"/>
</dbReference>
<evidence type="ECO:0000256" key="11">
    <source>
        <dbReference type="PROSITE-ProRule" id="PRU10141"/>
    </source>
</evidence>
<proteinExistence type="inferred from homology"/>
<dbReference type="GO" id="GO:0010628">
    <property type="term" value="P:positive regulation of gene expression"/>
    <property type="evidence" value="ECO:0007669"/>
    <property type="project" value="EnsemblProtists"/>
</dbReference>
<evidence type="ECO:0000313" key="15">
    <source>
        <dbReference type="EMBL" id="EGG19775.1"/>
    </source>
</evidence>
<feature type="compositionally biased region" description="Polar residues" evidence="13">
    <location>
        <begin position="288"/>
        <end position="300"/>
    </location>
</feature>
<dbReference type="SUPFAM" id="SSF56112">
    <property type="entry name" value="Protein kinase-like (PK-like)"/>
    <property type="match status" value="1"/>
</dbReference>
<evidence type="ECO:0000256" key="5">
    <source>
        <dbReference type="ARBA" id="ARBA00022741"/>
    </source>
</evidence>
<dbReference type="STRING" id="1054147.F4PWX2"/>
<comment type="catalytic activity">
    <reaction evidence="10">
        <text>[DNA-directed RNA polymerase] + ATP = phospho-[DNA-directed RNA polymerase] + ADP + H(+)</text>
        <dbReference type="Rhea" id="RHEA:10216"/>
        <dbReference type="Rhea" id="RHEA-COMP:11321"/>
        <dbReference type="Rhea" id="RHEA-COMP:11322"/>
        <dbReference type="ChEBI" id="CHEBI:15378"/>
        <dbReference type="ChEBI" id="CHEBI:30616"/>
        <dbReference type="ChEBI" id="CHEBI:43176"/>
        <dbReference type="ChEBI" id="CHEBI:68546"/>
        <dbReference type="ChEBI" id="CHEBI:456216"/>
        <dbReference type="EC" id="2.7.11.23"/>
    </reaction>
</comment>
<feature type="region of interest" description="Disordered" evidence="13">
    <location>
        <begin position="286"/>
        <end position="307"/>
    </location>
</feature>
<dbReference type="GO" id="GO:0005524">
    <property type="term" value="F:ATP binding"/>
    <property type="evidence" value="ECO:0007669"/>
    <property type="project" value="UniProtKB-UniRule"/>
</dbReference>
<evidence type="ECO:0000256" key="3">
    <source>
        <dbReference type="ARBA" id="ARBA00022553"/>
    </source>
</evidence>
<keyword evidence="4" id="KW-0808">Transferase</keyword>
<evidence type="ECO:0000256" key="4">
    <source>
        <dbReference type="ARBA" id="ARBA00022679"/>
    </source>
</evidence>
<evidence type="ECO:0000256" key="6">
    <source>
        <dbReference type="ARBA" id="ARBA00022777"/>
    </source>
</evidence>
<dbReference type="GO" id="GO:0005829">
    <property type="term" value="C:cytosol"/>
    <property type="evidence" value="ECO:0007669"/>
    <property type="project" value="EnsemblProtists"/>
</dbReference>
<dbReference type="PROSITE" id="PS00108">
    <property type="entry name" value="PROTEIN_KINASE_ST"/>
    <property type="match status" value="1"/>
</dbReference>
<dbReference type="CDD" id="cd07842">
    <property type="entry name" value="STKc_CDK8_like"/>
    <property type="match status" value="1"/>
</dbReference>
<keyword evidence="16" id="KW-1185">Reference proteome</keyword>
<keyword evidence="2 12" id="KW-0723">Serine/threonine-protein kinase</keyword>
<keyword evidence="6 15" id="KW-0418">Kinase</keyword>
<keyword evidence="3" id="KW-0597">Phosphoprotein</keyword>
<feature type="binding site" evidence="11">
    <location>
        <position position="63"/>
    </location>
    <ligand>
        <name>ATP</name>
        <dbReference type="ChEBI" id="CHEBI:30616"/>
    </ligand>
</feature>
<dbReference type="EMBL" id="GL883013">
    <property type="protein sequence ID" value="EGG19775.1"/>
    <property type="molecule type" value="Genomic_DNA"/>
</dbReference>
<dbReference type="InterPro" id="IPR017441">
    <property type="entry name" value="Protein_kinase_ATP_BS"/>
</dbReference>
<evidence type="ECO:0000256" key="13">
    <source>
        <dbReference type="SAM" id="MobiDB-lite"/>
    </source>
</evidence>
<accession>F4PWX2</accession>
<protein>
    <submittedName>
        <fullName evidence="15">Protein serine/threonine kinase</fullName>
    </submittedName>
</protein>
<dbReference type="FunFam" id="1.10.510.10:FF:000374">
    <property type="entry name" value="Putative cyclin-dependent kinase E-1"/>
    <property type="match status" value="1"/>
</dbReference>
<comment type="similarity">
    <text evidence="1">Belongs to the protein kinase superfamily. CMGC Ser/Thr protein kinase family. CDC2/CDKX subfamily.</text>
</comment>